<keyword evidence="3" id="KW-1185">Reference proteome</keyword>
<feature type="region of interest" description="Disordered" evidence="1">
    <location>
        <begin position="48"/>
        <end position="121"/>
    </location>
</feature>
<dbReference type="PANTHER" id="PTHR36320:SF1">
    <property type="entry name" value="OS04G0611300 PROTEIN"/>
    <property type="match status" value="1"/>
</dbReference>
<feature type="compositionally biased region" description="Basic residues" evidence="1">
    <location>
        <begin position="82"/>
        <end position="121"/>
    </location>
</feature>
<name>A0A1Y1HZG9_KLENI</name>
<accession>A0A1Y1HZG9</accession>
<dbReference type="AlphaFoldDB" id="A0A1Y1HZG9"/>
<protein>
    <submittedName>
        <fullName evidence="2">Uncharacterized protein</fullName>
    </submittedName>
</protein>
<dbReference type="OMA" id="AMDMEMA"/>
<dbReference type="Proteomes" id="UP000054558">
    <property type="component" value="Unassembled WGS sequence"/>
</dbReference>
<dbReference type="EMBL" id="DF237123">
    <property type="protein sequence ID" value="GAQ84054.1"/>
    <property type="molecule type" value="Genomic_DNA"/>
</dbReference>
<evidence type="ECO:0000256" key="1">
    <source>
        <dbReference type="SAM" id="MobiDB-lite"/>
    </source>
</evidence>
<sequence>MGKSIRSKREKRLRTQRRELAQANFYDKKDAEVQAKLAAILTEQAGDEAAVREERMEAEPSRGREGAPDEATEDMAVDGASKTKKALKSKGGIKKKSSGIRVRKGKKGRLAKKGKKKGAWV</sequence>
<gene>
    <name evidence="2" type="ORF">KFL_001740130</name>
</gene>
<organism evidence="2 3">
    <name type="scientific">Klebsormidium nitens</name>
    <name type="common">Green alga</name>
    <name type="synonym">Ulothrix nitens</name>
    <dbReference type="NCBI Taxonomy" id="105231"/>
    <lineage>
        <taxon>Eukaryota</taxon>
        <taxon>Viridiplantae</taxon>
        <taxon>Streptophyta</taxon>
        <taxon>Klebsormidiophyceae</taxon>
        <taxon>Klebsormidiales</taxon>
        <taxon>Klebsormidiaceae</taxon>
        <taxon>Klebsormidium</taxon>
    </lineage>
</organism>
<reference evidence="2 3" key="1">
    <citation type="journal article" date="2014" name="Nat. Commun.">
        <title>Klebsormidium flaccidum genome reveals primary factors for plant terrestrial adaptation.</title>
        <authorList>
            <person name="Hori K."/>
            <person name="Maruyama F."/>
            <person name="Fujisawa T."/>
            <person name="Togashi T."/>
            <person name="Yamamoto N."/>
            <person name="Seo M."/>
            <person name="Sato S."/>
            <person name="Yamada T."/>
            <person name="Mori H."/>
            <person name="Tajima N."/>
            <person name="Moriyama T."/>
            <person name="Ikeuchi M."/>
            <person name="Watanabe M."/>
            <person name="Wada H."/>
            <person name="Kobayashi K."/>
            <person name="Saito M."/>
            <person name="Masuda T."/>
            <person name="Sasaki-Sekimoto Y."/>
            <person name="Mashiguchi K."/>
            <person name="Awai K."/>
            <person name="Shimojima M."/>
            <person name="Masuda S."/>
            <person name="Iwai M."/>
            <person name="Nobusawa T."/>
            <person name="Narise T."/>
            <person name="Kondo S."/>
            <person name="Saito H."/>
            <person name="Sato R."/>
            <person name="Murakawa M."/>
            <person name="Ihara Y."/>
            <person name="Oshima-Yamada Y."/>
            <person name="Ohtaka K."/>
            <person name="Satoh M."/>
            <person name="Sonobe K."/>
            <person name="Ishii M."/>
            <person name="Ohtani R."/>
            <person name="Kanamori-Sato M."/>
            <person name="Honoki R."/>
            <person name="Miyazaki D."/>
            <person name="Mochizuki H."/>
            <person name="Umetsu J."/>
            <person name="Higashi K."/>
            <person name="Shibata D."/>
            <person name="Kamiya Y."/>
            <person name="Sato N."/>
            <person name="Nakamura Y."/>
            <person name="Tabata S."/>
            <person name="Ida S."/>
            <person name="Kurokawa K."/>
            <person name="Ohta H."/>
        </authorList>
    </citation>
    <scope>NUCLEOTIDE SEQUENCE [LARGE SCALE GENOMIC DNA]</scope>
    <source>
        <strain evidence="2 3">NIES-2285</strain>
    </source>
</reference>
<feature type="compositionally biased region" description="Basic and acidic residues" evidence="1">
    <location>
        <begin position="49"/>
        <end position="67"/>
    </location>
</feature>
<proteinExistence type="predicted"/>
<evidence type="ECO:0000313" key="3">
    <source>
        <dbReference type="Proteomes" id="UP000054558"/>
    </source>
</evidence>
<dbReference type="PANTHER" id="PTHR36320">
    <property type="entry name" value="OS04G0611300 PROTEIN"/>
    <property type="match status" value="1"/>
</dbReference>
<evidence type="ECO:0000313" key="2">
    <source>
        <dbReference type="EMBL" id="GAQ84054.1"/>
    </source>
</evidence>